<feature type="region of interest" description="Disordered" evidence="1">
    <location>
        <begin position="254"/>
        <end position="316"/>
    </location>
</feature>
<gene>
    <name evidence="2" type="ORF">URODEC1_LOCUS105468</name>
</gene>
<evidence type="ECO:0000313" key="3">
    <source>
        <dbReference type="Proteomes" id="UP001497457"/>
    </source>
</evidence>
<feature type="compositionally biased region" description="Basic and acidic residues" evidence="1">
    <location>
        <begin position="129"/>
        <end position="141"/>
    </location>
</feature>
<dbReference type="EMBL" id="OZ075116">
    <property type="protein sequence ID" value="CAL5074958.1"/>
    <property type="molecule type" value="Genomic_DNA"/>
</dbReference>
<keyword evidence="3" id="KW-1185">Reference proteome</keyword>
<feature type="compositionally biased region" description="Low complexity" evidence="1">
    <location>
        <begin position="271"/>
        <end position="281"/>
    </location>
</feature>
<reference evidence="2" key="1">
    <citation type="submission" date="2024-10" db="EMBL/GenBank/DDBJ databases">
        <authorList>
            <person name="Ryan C."/>
        </authorList>
    </citation>
    <scope>NUCLEOTIDE SEQUENCE [LARGE SCALE GENOMIC DNA]</scope>
</reference>
<name>A0ABC9FGN2_9POAL</name>
<accession>A0ABC9FGN2</accession>
<feature type="compositionally biased region" description="Low complexity" evidence="1">
    <location>
        <begin position="149"/>
        <end position="164"/>
    </location>
</feature>
<organism evidence="2 3">
    <name type="scientific">Urochloa decumbens</name>
    <dbReference type="NCBI Taxonomy" id="240449"/>
    <lineage>
        <taxon>Eukaryota</taxon>
        <taxon>Viridiplantae</taxon>
        <taxon>Streptophyta</taxon>
        <taxon>Embryophyta</taxon>
        <taxon>Tracheophyta</taxon>
        <taxon>Spermatophyta</taxon>
        <taxon>Magnoliopsida</taxon>
        <taxon>Liliopsida</taxon>
        <taxon>Poales</taxon>
        <taxon>Poaceae</taxon>
        <taxon>PACMAD clade</taxon>
        <taxon>Panicoideae</taxon>
        <taxon>Panicodae</taxon>
        <taxon>Paniceae</taxon>
        <taxon>Melinidinae</taxon>
        <taxon>Urochloa</taxon>
    </lineage>
</organism>
<dbReference type="Proteomes" id="UP001497457">
    <property type="component" value="Chromosome 6rd"/>
</dbReference>
<dbReference type="AlphaFoldDB" id="A0ABC9FGN2"/>
<feature type="region of interest" description="Disordered" evidence="1">
    <location>
        <begin position="107"/>
        <end position="217"/>
    </location>
</feature>
<protein>
    <submittedName>
        <fullName evidence="2">Uncharacterized protein</fullName>
    </submittedName>
</protein>
<evidence type="ECO:0000313" key="2">
    <source>
        <dbReference type="EMBL" id="CAL5074958.1"/>
    </source>
</evidence>
<proteinExistence type="predicted"/>
<evidence type="ECO:0000256" key="1">
    <source>
        <dbReference type="SAM" id="MobiDB-lite"/>
    </source>
</evidence>
<sequence>MGNCPPFPCPSPCPDLSFQEICANNNCHGCCIFHCSNPSALDEAPAAWDSPPVQLRQPPHLVPQQGSATAREFGGVSRDVVPAIGYRSPWRAEPGLLATVETRHDIGVPPPRLAAEAAGTGHDGGGLPRDGDPRASAETRKRGQPVQPARRATGRDAGAAAAADMPLMSGPARRPRPPPSPHPDEWAGSSAAAGRDDSRGVAHNPGQPVGSPTPRRALSGFAETTRAAGPDAGGAALHICVPVSVAVGSGQHSTMRCDAWSSPASLHAPNSRGPSSQGRSPSPSPSPSLPAAGGGRLSPAESRRRLPRASGAQGTT</sequence>